<sequence length="464" mass="51638">MFISLVFWLFVELLAVSSAQAAKETANNIITYPIPSGIQNSTAFEVKVRTPGGKWEDLAVYRPTLTEINPTTGPRSYYQSSMERPQEVRVRPDSYGIKAQKSGRSVRFTLDRPRDVVLQINGEIFSVLHIFTNPSPVDEPSPDDPDVIYYGPGLHSVSGKIQVPSGKTLYIAGGSVVSVEAIEFTNVTNAAVRGRGVLTYPRSGNIFVTRSQNVVIEGLIGLNFMARTFEATDVDIKNWRSFSSVQWGDGIDLFCSQNILIDSVFVRSADDSVAIYNHRDAWYGDVKNITIQNSSLWADVAHPINVGSHGNTANPATASDITIRNVDILDHREKQMLYQGTIALNAGDSNLLEDILIEDVRVENFRLGQLLNFRVMFNEKYNTSPGRGIRNVVIRNLNYNGEGSITSLFSGYDAERTISNVTFYNLTVNGQVITDSMRKPGWYLTTDFIPLHVNDHVHNLTFKA</sequence>
<dbReference type="Proteomes" id="UP001065298">
    <property type="component" value="Chromosome 10"/>
</dbReference>
<dbReference type="EMBL" id="CM046512">
    <property type="protein sequence ID" value="KAI8655306.1"/>
    <property type="molecule type" value="Genomic_DNA"/>
</dbReference>
<reference evidence="1" key="1">
    <citation type="submission" date="2022-06" db="EMBL/GenBank/DDBJ databases">
        <title>Fusarium solani species complex genomes reveal bases of compartmentalisation and animal pathogenesis.</title>
        <authorList>
            <person name="Tsai I.J."/>
        </authorList>
    </citation>
    <scope>NUCLEOTIDE SEQUENCE</scope>
    <source>
        <strain evidence="1">Fu6.1</strain>
    </source>
</reference>
<evidence type="ECO:0000313" key="1">
    <source>
        <dbReference type="EMBL" id="KAI8655306.1"/>
    </source>
</evidence>
<protein>
    <submittedName>
        <fullName evidence="1">Uncharacterized protein</fullName>
    </submittedName>
</protein>
<organism evidence="1 2">
    <name type="scientific">Fusarium keratoplasticum</name>
    <dbReference type="NCBI Taxonomy" id="1328300"/>
    <lineage>
        <taxon>Eukaryota</taxon>
        <taxon>Fungi</taxon>
        <taxon>Dikarya</taxon>
        <taxon>Ascomycota</taxon>
        <taxon>Pezizomycotina</taxon>
        <taxon>Sordariomycetes</taxon>
        <taxon>Hypocreomycetidae</taxon>
        <taxon>Hypocreales</taxon>
        <taxon>Nectriaceae</taxon>
        <taxon>Fusarium</taxon>
        <taxon>Fusarium solani species complex</taxon>
    </lineage>
</organism>
<evidence type="ECO:0000313" key="2">
    <source>
        <dbReference type="Proteomes" id="UP001065298"/>
    </source>
</evidence>
<proteinExistence type="predicted"/>
<accession>A0ACC0QKT4</accession>
<keyword evidence="2" id="KW-1185">Reference proteome</keyword>
<comment type="caution">
    <text evidence="1">The sequence shown here is derived from an EMBL/GenBank/DDBJ whole genome shotgun (WGS) entry which is preliminary data.</text>
</comment>
<gene>
    <name evidence="1" type="ORF">NCS57_01279200</name>
</gene>
<name>A0ACC0QKT4_9HYPO</name>